<dbReference type="InterPro" id="IPR053221">
    <property type="entry name" value="Burnettramic_acid_biosynth"/>
</dbReference>
<evidence type="ECO:0000313" key="1">
    <source>
        <dbReference type="EMBL" id="TGO35535.1"/>
    </source>
</evidence>
<reference evidence="1 2" key="1">
    <citation type="submission" date="2017-12" db="EMBL/GenBank/DDBJ databases">
        <title>Comparative genomics of Botrytis spp.</title>
        <authorList>
            <person name="Valero-Jimenez C.A."/>
            <person name="Tapia P."/>
            <person name="Veloso J."/>
            <person name="Silva-Moreno E."/>
            <person name="Staats M."/>
            <person name="Valdes J.H."/>
            <person name="Van Kan J.A.L."/>
        </authorList>
    </citation>
    <scope>NUCLEOTIDE SEQUENCE [LARGE SCALE GENOMIC DNA]</scope>
    <source>
        <strain evidence="1 2">Bh0001</strain>
    </source>
</reference>
<accession>A0A4Z1GFP4</accession>
<gene>
    <name evidence="1" type="ORF">BHYA_0155g00260</name>
</gene>
<protein>
    <submittedName>
        <fullName evidence="1">Uncharacterized protein</fullName>
    </submittedName>
</protein>
<organism evidence="1 2">
    <name type="scientific">Botrytis hyacinthi</name>
    <dbReference type="NCBI Taxonomy" id="278943"/>
    <lineage>
        <taxon>Eukaryota</taxon>
        <taxon>Fungi</taxon>
        <taxon>Dikarya</taxon>
        <taxon>Ascomycota</taxon>
        <taxon>Pezizomycotina</taxon>
        <taxon>Leotiomycetes</taxon>
        <taxon>Helotiales</taxon>
        <taxon>Sclerotiniaceae</taxon>
        <taxon>Botrytis</taxon>
    </lineage>
</organism>
<evidence type="ECO:0000313" key="2">
    <source>
        <dbReference type="Proteomes" id="UP000297814"/>
    </source>
</evidence>
<comment type="caution">
    <text evidence="1">The sequence shown here is derived from an EMBL/GenBank/DDBJ whole genome shotgun (WGS) entry which is preliminary data.</text>
</comment>
<proteinExistence type="predicted"/>
<dbReference type="Proteomes" id="UP000297814">
    <property type="component" value="Unassembled WGS sequence"/>
</dbReference>
<name>A0A4Z1GFP4_9HELO</name>
<sequence>MEGPAANEGEIFQTARPLLRGHLVPAPGTTNLNSRGLSLPVLPTKRRPCKRSRGFICAYSPLLNNAGIDQKIFLDLIDNFNKAVRTNGLIQALNLASIAGLAALDPIDILIGIAVQIATNIADEMDSRSNPIRFLDKINDSFFAPRVSVTSNHPVSSGDPLALVTGGRAQIFSIPLLFLARKNSEPTLGDGSSKPLLADLGTFGKAKNVALLNPSDSLTLLQTNILYLMITNRPTRQQFAEASDILRTIH</sequence>
<dbReference type="PANTHER" id="PTHR38887:SF1">
    <property type="entry name" value="RAS MODIFICATION PROTEIN ERF4"/>
    <property type="match status" value="1"/>
</dbReference>
<keyword evidence="2" id="KW-1185">Reference proteome</keyword>
<dbReference type="AlphaFoldDB" id="A0A4Z1GFP4"/>
<dbReference type="EMBL" id="PQXK01000155">
    <property type="protein sequence ID" value="TGO35535.1"/>
    <property type="molecule type" value="Genomic_DNA"/>
</dbReference>
<dbReference type="PANTHER" id="PTHR38887">
    <property type="entry name" value="CHROMOSOME 21, WHOLE GENOME SHOTGUN SEQUENCE"/>
    <property type="match status" value="1"/>
</dbReference>